<organism evidence="1 2">
    <name type="scientific">Streptomyces carpinensis</name>
    <dbReference type="NCBI Taxonomy" id="66369"/>
    <lineage>
        <taxon>Bacteria</taxon>
        <taxon>Bacillati</taxon>
        <taxon>Actinomycetota</taxon>
        <taxon>Actinomycetes</taxon>
        <taxon>Kitasatosporales</taxon>
        <taxon>Streptomycetaceae</taxon>
        <taxon>Streptomyces</taxon>
    </lineage>
</organism>
<name>A0ABV1W7S4_9ACTN</name>
<dbReference type="EMBL" id="JBEPCU010000511">
    <property type="protein sequence ID" value="MER6980233.1"/>
    <property type="molecule type" value="Genomic_DNA"/>
</dbReference>
<accession>A0ABV1W7S4</accession>
<gene>
    <name evidence="1" type="ORF">ABT317_25495</name>
</gene>
<evidence type="ECO:0000313" key="2">
    <source>
        <dbReference type="Proteomes" id="UP001458415"/>
    </source>
</evidence>
<sequence length="125" mass="13725">MTLSVDVFVRAPDGEMRVLDVPEGCNDSAGPESWRTAVWGSDAVRSLGARFLPRVREEWLQVETGELAEFLGEVALLRAHLDVVALATEGPRTVEERRARLADRLDNLEAAALRARETGGGVIVW</sequence>
<protein>
    <submittedName>
        <fullName evidence="1">Uncharacterized protein</fullName>
    </submittedName>
</protein>
<comment type="caution">
    <text evidence="1">The sequence shown here is derived from an EMBL/GenBank/DDBJ whole genome shotgun (WGS) entry which is preliminary data.</text>
</comment>
<dbReference type="RefSeq" id="WP_244217476.1">
    <property type="nucleotide sequence ID" value="NZ_MUBM01000284.1"/>
</dbReference>
<proteinExistence type="predicted"/>
<keyword evidence="2" id="KW-1185">Reference proteome</keyword>
<dbReference type="Proteomes" id="UP001458415">
    <property type="component" value="Unassembled WGS sequence"/>
</dbReference>
<evidence type="ECO:0000313" key="1">
    <source>
        <dbReference type="EMBL" id="MER6980233.1"/>
    </source>
</evidence>
<reference evidence="1 2" key="1">
    <citation type="submission" date="2024-06" db="EMBL/GenBank/DDBJ databases">
        <title>The Natural Products Discovery Center: Release of the First 8490 Sequenced Strains for Exploring Actinobacteria Biosynthetic Diversity.</title>
        <authorList>
            <person name="Kalkreuter E."/>
            <person name="Kautsar S.A."/>
            <person name="Yang D."/>
            <person name="Bader C.D."/>
            <person name="Teijaro C.N."/>
            <person name="Fluegel L."/>
            <person name="Davis C.M."/>
            <person name="Simpson J.R."/>
            <person name="Lauterbach L."/>
            <person name="Steele A.D."/>
            <person name="Gui C."/>
            <person name="Meng S."/>
            <person name="Li G."/>
            <person name="Viehrig K."/>
            <person name="Ye F."/>
            <person name="Su P."/>
            <person name="Kiefer A.F."/>
            <person name="Nichols A."/>
            <person name="Cepeda A.J."/>
            <person name="Yan W."/>
            <person name="Fan B."/>
            <person name="Jiang Y."/>
            <person name="Adhikari A."/>
            <person name="Zheng C.-J."/>
            <person name="Schuster L."/>
            <person name="Cowan T.M."/>
            <person name="Smanski M.J."/>
            <person name="Chevrette M.G."/>
            <person name="De Carvalho L.P.S."/>
            <person name="Shen B."/>
        </authorList>
    </citation>
    <scope>NUCLEOTIDE SEQUENCE [LARGE SCALE GENOMIC DNA]</scope>
    <source>
        <strain evidence="1 2">NPDC000634</strain>
    </source>
</reference>